<evidence type="ECO:0000256" key="1">
    <source>
        <dbReference type="PROSITE-ProRule" id="PRU00023"/>
    </source>
</evidence>
<dbReference type="Proteomes" id="UP000604046">
    <property type="component" value="Unassembled WGS sequence"/>
</dbReference>
<evidence type="ECO:0000313" key="3">
    <source>
        <dbReference type="Proteomes" id="UP000604046"/>
    </source>
</evidence>
<dbReference type="SMART" id="SM00248">
    <property type="entry name" value="ANK"/>
    <property type="match status" value="1"/>
</dbReference>
<dbReference type="InterPro" id="IPR036770">
    <property type="entry name" value="Ankyrin_rpt-contain_sf"/>
</dbReference>
<name>A0A812JNJ1_9DINO</name>
<comment type="caution">
    <text evidence="2">The sequence shown here is derived from an EMBL/GenBank/DDBJ whole genome shotgun (WGS) entry which is preliminary data.</text>
</comment>
<dbReference type="PROSITE" id="PS50297">
    <property type="entry name" value="ANK_REP_REGION"/>
    <property type="match status" value="1"/>
</dbReference>
<protein>
    <submittedName>
        <fullName evidence="2">Dapk1 protein</fullName>
    </submittedName>
</protein>
<feature type="repeat" description="ANK" evidence="1">
    <location>
        <begin position="7"/>
        <end position="39"/>
    </location>
</feature>
<evidence type="ECO:0000313" key="2">
    <source>
        <dbReference type="EMBL" id="CAE7209757.1"/>
    </source>
</evidence>
<dbReference type="Pfam" id="PF00023">
    <property type="entry name" value="Ank"/>
    <property type="match status" value="1"/>
</dbReference>
<dbReference type="EMBL" id="CAJNDS010000474">
    <property type="protein sequence ID" value="CAE7209757.1"/>
    <property type="molecule type" value="Genomic_DNA"/>
</dbReference>
<reference evidence="2" key="1">
    <citation type="submission" date="2021-02" db="EMBL/GenBank/DDBJ databases">
        <authorList>
            <person name="Dougan E. K."/>
            <person name="Rhodes N."/>
            <person name="Thang M."/>
            <person name="Chan C."/>
        </authorList>
    </citation>
    <scope>NUCLEOTIDE SEQUENCE</scope>
</reference>
<gene>
    <name evidence="2" type="primary">Dapk1</name>
    <name evidence="2" type="ORF">SNAT2548_LOCUS6942</name>
</gene>
<dbReference type="AlphaFoldDB" id="A0A812JNJ1"/>
<dbReference type="InterPro" id="IPR002110">
    <property type="entry name" value="Ankyrin_rpt"/>
</dbReference>
<sequence length="116" mass="12819">MEESLEGGATVLIVAAYKGDVEVVQLLCELKADVNRPQSDHASPLFVVAEKSHLEGVTECFELCSMPALKRTAGTFRDHDTSESDSDFLLLQQDQATQRGTQSWVGDFCDIWVTVR</sequence>
<dbReference type="Gene3D" id="1.25.40.20">
    <property type="entry name" value="Ankyrin repeat-containing domain"/>
    <property type="match status" value="1"/>
</dbReference>
<keyword evidence="3" id="KW-1185">Reference proteome</keyword>
<dbReference type="SUPFAM" id="SSF48403">
    <property type="entry name" value="Ankyrin repeat"/>
    <property type="match status" value="1"/>
</dbReference>
<keyword evidence="1" id="KW-0040">ANK repeat</keyword>
<accession>A0A812JNJ1</accession>
<dbReference type="PROSITE" id="PS50088">
    <property type="entry name" value="ANK_REPEAT"/>
    <property type="match status" value="1"/>
</dbReference>
<organism evidence="2 3">
    <name type="scientific">Symbiodinium natans</name>
    <dbReference type="NCBI Taxonomy" id="878477"/>
    <lineage>
        <taxon>Eukaryota</taxon>
        <taxon>Sar</taxon>
        <taxon>Alveolata</taxon>
        <taxon>Dinophyceae</taxon>
        <taxon>Suessiales</taxon>
        <taxon>Symbiodiniaceae</taxon>
        <taxon>Symbiodinium</taxon>
    </lineage>
</organism>
<dbReference type="OrthoDB" id="20872at2759"/>
<proteinExistence type="predicted"/>